<dbReference type="Proteomes" id="UP000184603">
    <property type="component" value="Unassembled WGS sequence"/>
</dbReference>
<evidence type="ECO:0000313" key="1">
    <source>
        <dbReference type="EMBL" id="SHO49515.1"/>
    </source>
</evidence>
<reference evidence="1 2" key="1">
    <citation type="submission" date="2016-12" db="EMBL/GenBank/DDBJ databases">
        <authorList>
            <person name="Song W.-J."/>
            <person name="Kurnit D.M."/>
        </authorList>
    </citation>
    <scope>NUCLEOTIDE SEQUENCE [LARGE SCALE GENOMIC DNA]</scope>
    <source>
        <strain evidence="1 2">DSM 18488</strain>
    </source>
</reference>
<gene>
    <name evidence="1" type="ORF">SAMN02745220_02874</name>
</gene>
<accession>A0A1M7YA51</accession>
<organism evidence="1 2">
    <name type="scientific">Desulfopila aestuarii DSM 18488</name>
    <dbReference type="NCBI Taxonomy" id="1121416"/>
    <lineage>
        <taxon>Bacteria</taxon>
        <taxon>Pseudomonadati</taxon>
        <taxon>Thermodesulfobacteriota</taxon>
        <taxon>Desulfobulbia</taxon>
        <taxon>Desulfobulbales</taxon>
        <taxon>Desulfocapsaceae</taxon>
        <taxon>Desulfopila</taxon>
    </lineage>
</organism>
<keyword evidence="2" id="KW-1185">Reference proteome</keyword>
<dbReference type="AlphaFoldDB" id="A0A1M7YA51"/>
<sequence length="144" mass="16459">MPSCNDDTMMNFKKSKSLLAENVTRKSALATAMQIITIRRHTSSIHLVDNSRPETDQTFSHQATLSPFSWFPSSQKIFFSKIRYFDIFQPFAPNQQIVRTKHFVHIGTRQNTTDQGSSYCTIVMSGTQISLVREFTDGVRTDCK</sequence>
<proteinExistence type="predicted"/>
<protein>
    <submittedName>
        <fullName evidence="1">Uncharacterized protein</fullName>
    </submittedName>
</protein>
<dbReference type="EMBL" id="FRFE01000014">
    <property type="protein sequence ID" value="SHO49515.1"/>
    <property type="molecule type" value="Genomic_DNA"/>
</dbReference>
<evidence type="ECO:0000313" key="2">
    <source>
        <dbReference type="Proteomes" id="UP000184603"/>
    </source>
</evidence>
<name>A0A1M7YA51_9BACT</name>